<dbReference type="GO" id="GO:0071949">
    <property type="term" value="F:FAD binding"/>
    <property type="evidence" value="ECO:0007669"/>
    <property type="project" value="InterPro"/>
</dbReference>
<evidence type="ECO:0000313" key="7">
    <source>
        <dbReference type="EMBL" id="CZR66917.1"/>
    </source>
</evidence>
<dbReference type="PANTHER" id="PTHR13789">
    <property type="entry name" value="MONOOXYGENASE"/>
    <property type="match status" value="1"/>
</dbReference>
<dbReference type="AlphaFoldDB" id="A0A1L7XPL6"/>
<protein>
    <submittedName>
        <fullName evidence="7">Related to salicylate 1-monooxygenase</fullName>
    </submittedName>
</protein>
<sequence length="438" mass="48555">MPSEQLPLQIIIVGGGIAGLSAAIACRRAGHHVEIYERSSFNNEIGAAIHIPPNASRGLLAWGFDPVKARLVTCQHSYRAHGKSLVRFHETDERYIEAAFGAPWFLVHRVDLHEELKRLATRVDGEGRPAVVHLKSEVKSYNPDAGSVTLASGEVVSGDLVIAADGVHTSAVEAVLGVPNPALPTTAYNFAYRFLISTKDLEADPESSWFTDGEDGCMKFFVEEGKRLVSYPCRNKEEHNFVAIFHNKVTGDREDWQTSVDRSALLDRYSTFHPSILAVLNKATDIKQWPLLFRAPISPWHKGKLVLIGDTAHPMLPHQGQGGAQAIEDSIALGIVLSSCTPDIIGERLKLFENIRIKRGSVMQIFSNAGQDEPEKIRKDAAKFVPAEEVPKTPEEFFNFNFGYDVVKHSKQVMKQEYPAWSLSESFFEREPGAGIYP</sequence>
<evidence type="ECO:0000256" key="3">
    <source>
        <dbReference type="ARBA" id="ARBA00022827"/>
    </source>
</evidence>
<dbReference type="InterPro" id="IPR036188">
    <property type="entry name" value="FAD/NAD-bd_sf"/>
</dbReference>
<keyword evidence="8" id="KW-1185">Reference proteome</keyword>
<evidence type="ECO:0000256" key="2">
    <source>
        <dbReference type="ARBA" id="ARBA00022630"/>
    </source>
</evidence>
<dbReference type="Pfam" id="PF01494">
    <property type="entry name" value="FAD_binding_3"/>
    <property type="match status" value="1"/>
</dbReference>
<keyword evidence="4" id="KW-0560">Oxidoreductase</keyword>
<comment type="similarity">
    <text evidence="1">Belongs to the paxM FAD-dependent monooxygenase family.</text>
</comment>
<organism evidence="7 8">
    <name type="scientific">Phialocephala subalpina</name>
    <dbReference type="NCBI Taxonomy" id="576137"/>
    <lineage>
        <taxon>Eukaryota</taxon>
        <taxon>Fungi</taxon>
        <taxon>Dikarya</taxon>
        <taxon>Ascomycota</taxon>
        <taxon>Pezizomycotina</taxon>
        <taxon>Leotiomycetes</taxon>
        <taxon>Helotiales</taxon>
        <taxon>Mollisiaceae</taxon>
        <taxon>Phialocephala</taxon>
        <taxon>Phialocephala fortinii species complex</taxon>
    </lineage>
</organism>
<dbReference type="InterPro" id="IPR050493">
    <property type="entry name" value="FAD-dep_Monooxygenase_BioMet"/>
</dbReference>
<proteinExistence type="inferred from homology"/>
<dbReference type="Gene3D" id="3.50.50.60">
    <property type="entry name" value="FAD/NAD(P)-binding domain"/>
    <property type="match status" value="1"/>
</dbReference>
<dbReference type="GO" id="GO:0004497">
    <property type="term" value="F:monooxygenase activity"/>
    <property type="evidence" value="ECO:0007669"/>
    <property type="project" value="UniProtKB-KW"/>
</dbReference>
<dbReference type="SUPFAM" id="SSF51905">
    <property type="entry name" value="FAD/NAD(P)-binding domain"/>
    <property type="match status" value="1"/>
</dbReference>
<dbReference type="STRING" id="576137.A0A1L7XPL6"/>
<accession>A0A1L7XPL6</accession>
<dbReference type="SUPFAM" id="SSF54373">
    <property type="entry name" value="FAD-linked reductases, C-terminal domain"/>
    <property type="match status" value="1"/>
</dbReference>
<keyword evidence="2" id="KW-0285">Flavoprotein</keyword>
<evidence type="ECO:0000259" key="6">
    <source>
        <dbReference type="Pfam" id="PF01494"/>
    </source>
</evidence>
<dbReference type="InterPro" id="IPR002938">
    <property type="entry name" value="FAD-bd"/>
</dbReference>
<evidence type="ECO:0000313" key="8">
    <source>
        <dbReference type="Proteomes" id="UP000184330"/>
    </source>
</evidence>
<dbReference type="Proteomes" id="UP000184330">
    <property type="component" value="Unassembled WGS sequence"/>
</dbReference>
<gene>
    <name evidence="7" type="ORF">PAC_16818</name>
</gene>
<evidence type="ECO:0000256" key="1">
    <source>
        <dbReference type="ARBA" id="ARBA00007992"/>
    </source>
</evidence>
<evidence type="ECO:0000256" key="5">
    <source>
        <dbReference type="ARBA" id="ARBA00023033"/>
    </source>
</evidence>
<dbReference type="PANTHER" id="PTHR13789:SF215">
    <property type="entry name" value="FAD-BINDING DOMAIN-CONTAINING PROTEIN-RELATED"/>
    <property type="match status" value="1"/>
</dbReference>
<reference evidence="7 8" key="1">
    <citation type="submission" date="2016-03" db="EMBL/GenBank/DDBJ databases">
        <authorList>
            <person name="Ploux O."/>
        </authorList>
    </citation>
    <scope>NUCLEOTIDE SEQUENCE [LARGE SCALE GENOMIC DNA]</scope>
    <source>
        <strain evidence="7 8">UAMH 11012</strain>
    </source>
</reference>
<name>A0A1L7XPL6_9HELO</name>
<keyword evidence="5 7" id="KW-0503">Monooxygenase</keyword>
<dbReference type="EMBL" id="FJOG01000040">
    <property type="protein sequence ID" value="CZR66917.1"/>
    <property type="molecule type" value="Genomic_DNA"/>
</dbReference>
<keyword evidence="3" id="KW-0274">FAD</keyword>
<evidence type="ECO:0000256" key="4">
    <source>
        <dbReference type="ARBA" id="ARBA00023002"/>
    </source>
</evidence>
<feature type="domain" description="FAD-binding" evidence="6">
    <location>
        <begin position="9"/>
        <end position="338"/>
    </location>
</feature>
<dbReference type="OrthoDB" id="9993796at2759"/>
<dbReference type="PRINTS" id="PR00420">
    <property type="entry name" value="RNGMNOXGNASE"/>
</dbReference>